<dbReference type="EMBL" id="WFKK01000018">
    <property type="protein sequence ID" value="KAB7888984.1"/>
    <property type="molecule type" value="Genomic_DNA"/>
</dbReference>
<dbReference type="Proteomes" id="UP000461010">
    <property type="component" value="Unassembled WGS sequence"/>
</dbReference>
<proteinExistence type="predicted"/>
<reference evidence="3 4" key="1">
    <citation type="submission" date="2019-10" db="EMBL/GenBank/DDBJ databases">
        <title>Poseidonibacter ostreae sp. nov., isolated from the gut of the Ostrea denselamellosa.</title>
        <authorList>
            <person name="Choi A."/>
        </authorList>
    </citation>
    <scope>NUCLEOTIDE SEQUENCE [LARGE SCALE GENOMIC DNA]</scope>
    <source>
        <strain evidence="1 4">SJOD-M-33</strain>
        <strain evidence="2 3">SJOD-M-5</strain>
    </source>
</reference>
<sequence>MNEYTGYIAFNHHYGYLLIGEIIVANQYEFYLPPVSMLDIDYHTEVFRYKATEFVLQNSLLDLSIEEDSFVDDIEIFKFMGMNYIPKTKLYIGSPTGKKRTATYENNWSTMETVNMLRIKQSDAQQHGFAFDNGVFADFINGLSFNDKKFKEKLRTLHRERKFPDFIVVPDIIGGGIESLEYSISYLSKLDFCPFPKFLVVQNGMELVDVEPYLCKHNNKQNIEFDGLFVGGSPTFNGFGKPKSTEVEWKLKTMESWTKLAHKYDKRCHIGRVSSKRRLQFARSISADSCDTSIVNFSPKEFKKFEHASKQGVFEF</sequence>
<keyword evidence="3" id="KW-1185">Reference proteome</keyword>
<dbReference type="RefSeq" id="WP_152188909.1">
    <property type="nucleotide sequence ID" value="NZ_WFKI01000028.1"/>
</dbReference>
<comment type="caution">
    <text evidence="1">The sequence shown here is derived from an EMBL/GenBank/DDBJ whole genome shotgun (WGS) entry which is preliminary data.</text>
</comment>
<name>A0A6L4WVJ5_9BACT</name>
<evidence type="ECO:0000313" key="3">
    <source>
        <dbReference type="Proteomes" id="UP000461010"/>
    </source>
</evidence>
<dbReference type="Proteomes" id="UP000472839">
    <property type="component" value="Unassembled WGS sequence"/>
</dbReference>
<organism evidence="1 4">
    <name type="scientific">Poseidonibacter ostreae</name>
    <dbReference type="NCBI Taxonomy" id="2654171"/>
    <lineage>
        <taxon>Bacteria</taxon>
        <taxon>Pseudomonadati</taxon>
        <taxon>Campylobacterota</taxon>
        <taxon>Epsilonproteobacteria</taxon>
        <taxon>Campylobacterales</taxon>
        <taxon>Arcobacteraceae</taxon>
        <taxon>Poseidonibacter</taxon>
    </lineage>
</organism>
<protein>
    <submittedName>
        <fullName evidence="1">Uncharacterized protein</fullName>
    </submittedName>
</protein>
<dbReference type="AlphaFoldDB" id="A0A6L4WVJ5"/>
<dbReference type="EMBL" id="WFKJ01000010">
    <property type="protein sequence ID" value="KAB7891917.1"/>
    <property type="molecule type" value="Genomic_DNA"/>
</dbReference>
<gene>
    <name evidence="2" type="ORF">GBG18_04835</name>
    <name evidence="1" type="ORF">GBG19_07285</name>
</gene>
<evidence type="ECO:0000313" key="2">
    <source>
        <dbReference type="EMBL" id="KAB7891917.1"/>
    </source>
</evidence>
<evidence type="ECO:0000313" key="1">
    <source>
        <dbReference type="EMBL" id="KAB7888984.1"/>
    </source>
</evidence>
<accession>A0A6L4WVJ5</accession>
<evidence type="ECO:0000313" key="4">
    <source>
        <dbReference type="Proteomes" id="UP000472839"/>
    </source>
</evidence>